<organism evidence="4 5">
    <name type="scientific">Lactuca saligna</name>
    <name type="common">Willowleaf lettuce</name>
    <dbReference type="NCBI Taxonomy" id="75948"/>
    <lineage>
        <taxon>Eukaryota</taxon>
        <taxon>Viridiplantae</taxon>
        <taxon>Streptophyta</taxon>
        <taxon>Embryophyta</taxon>
        <taxon>Tracheophyta</taxon>
        <taxon>Spermatophyta</taxon>
        <taxon>Magnoliopsida</taxon>
        <taxon>eudicotyledons</taxon>
        <taxon>Gunneridae</taxon>
        <taxon>Pentapetalae</taxon>
        <taxon>asterids</taxon>
        <taxon>campanulids</taxon>
        <taxon>Asterales</taxon>
        <taxon>Asteraceae</taxon>
        <taxon>Cichorioideae</taxon>
        <taxon>Cichorieae</taxon>
        <taxon>Lactucinae</taxon>
        <taxon>Lactuca</taxon>
    </lineage>
</organism>
<evidence type="ECO:0000313" key="4">
    <source>
        <dbReference type="EMBL" id="CAI9275125.1"/>
    </source>
</evidence>
<evidence type="ECO:0000256" key="1">
    <source>
        <dbReference type="ARBA" id="ARBA00005995"/>
    </source>
</evidence>
<protein>
    <recommendedName>
        <fullName evidence="3">Amine oxidase domain-containing protein</fullName>
    </recommendedName>
</protein>
<dbReference type="InterPro" id="IPR036188">
    <property type="entry name" value="FAD/NAD-bd_sf"/>
</dbReference>
<comment type="similarity">
    <text evidence="1">Belongs to the flavin monoamine oxidase family.</text>
</comment>
<dbReference type="SUPFAM" id="SSF54373">
    <property type="entry name" value="FAD-linked reductases, C-terminal domain"/>
    <property type="match status" value="1"/>
</dbReference>
<dbReference type="GO" id="GO:0006598">
    <property type="term" value="P:polyamine catabolic process"/>
    <property type="evidence" value="ECO:0007669"/>
    <property type="project" value="TreeGrafter"/>
</dbReference>
<dbReference type="Gene3D" id="3.50.50.60">
    <property type="entry name" value="FAD/NAD(P)-binding domain"/>
    <property type="match status" value="1"/>
</dbReference>
<accession>A0AA36DXR4</accession>
<dbReference type="Proteomes" id="UP001177003">
    <property type="component" value="Chromosome 3"/>
</dbReference>
<reference evidence="4" key="1">
    <citation type="submission" date="2023-04" db="EMBL/GenBank/DDBJ databases">
        <authorList>
            <person name="Vijverberg K."/>
            <person name="Xiong W."/>
            <person name="Schranz E."/>
        </authorList>
    </citation>
    <scope>NUCLEOTIDE SEQUENCE</scope>
</reference>
<dbReference type="SUPFAM" id="SSF51905">
    <property type="entry name" value="FAD/NAD(P)-binding domain"/>
    <property type="match status" value="1"/>
</dbReference>
<feature type="domain" description="Amine oxidase" evidence="3">
    <location>
        <begin position="25"/>
        <end position="157"/>
    </location>
</feature>
<dbReference type="PANTHER" id="PTHR10742:SF386">
    <property type="entry name" value="LYSINE-SPECIFIC HISTONE DEMETHYLASE 1A"/>
    <property type="match status" value="1"/>
</dbReference>
<dbReference type="AlphaFoldDB" id="A0AA36DXR4"/>
<sequence length="160" mass="17934">MNGFTNSHVLLKNSPSGFFQLQVATIDSKKRVKKINRCTNAMKITMENGNTFFAETTIVSIPLGGLKSNTITFEPRLPKWKEEAIANLGFGIANKIILHFEKVFWTNVEFLGVVADTSYGCSYFLNLDKATCHHVLVYMPVGKLARDIKKMSDEACFAFT</sequence>
<proteinExistence type="inferred from homology"/>
<evidence type="ECO:0000256" key="2">
    <source>
        <dbReference type="ARBA" id="ARBA00023002"/>
    </source>
</evidence>
<keyword evidence="5" id="KW-1185">Reference proteome</keyword>
<dbReference type="Gene3D" id="3.90.660.10">
    <property type="match status" value="1"/>
</dbReference>
<gene>
    <name evidence="4" type="ORF">LSALG_LOCUS15169</name>
</gene>
<name>A0AA36DXR4_LACSI</name>
<dbReference type="GO" id="GO:0005777">
    <property type="term" value="C:peroxisome"/>
    <property type="evidence" value="ECO:0007669"/>
    <property type="project" value="TreeGrafter"/>
</dbReference>
<dbReference type="Pfam" id="PF01593">
    <property type="entry name" value="Amino_oxidase"/>
    <property type="match status" value="1"/>
</dbReference>
<dbReference type="InterPro" id="IPR002937">
    <property type="entry name" value="Amino_oxidase"/>
</dbReference>
<evidence type="ECO:0000313" key="5">
    <source>
        <dbReference type="Proteomes" id="UP001177003"/>
    </source>
</evidence>
<keyword evidence="2" id="KW-0560">Oxidoreductase</keyword>
<dbReference type="GO" id="GO:0046592">
    <property type="term" value="F:polyamine oxidase activity"/>
    <property type="evidence" value="ECO:0007669"/>
    <property type="project" value="TreeGrafter"/>
</dbReference>
<dbReference type="EMBL" id="OX465079">
    <property type="protein sequence ID" value="CAI9275125.1"/>
    <property type="molecule type" value="Genomic_DNA"/>
</dbReference>
<dbReference type="PANTHER" id="PTHR10742">
    <property type="entry name" value="FLAVIN MONOAMINE OXIDASE"/>
    <property type="match status" value="1"/>
</dbReference>
<evidence type="ECO:0000259" key="3">
    <source>
        <dbReference type="Pfam" id="PF01593"/>
    </source>
</evidence>
<dbReference type="InterPro" id="IPR050281">
    <property type="entry name" value="Flavin_monoamine_oxidase"/>
</dbReference>